<keyword evidence="3 8" id="KW-0349">Heme</keyword>
<reference evidence="10 11" key="1">
    <citation type="submission" date="2019-04" db="EMBL/GenBank/DDBJ databases">
        <title>High contiguity whole genome sequence and gene annotation resource for two Venturia nashicola isolates.</title>
        <authorList>
            <person name="Prokchorchik M."/>
            <person name="Won K."/>
            <person name="Lee Y."/>
            <person name="Choi E.D."/>
            <person name="Segonzac C."/>
            <person name="Sohn K.H."/>
        </authorList>
    </citation>
    <scope>NUCLEOTIDE SEQUENCE [LARGE SCALE GENOMIC DNA]</scope>
    <source>
        <strain evidence="10 11">PRI2</strain>
    </source>
</reference>
<comment type="caution">
    <text evidence="10">The sequence shown here is derived from an EMBL/GenBank/DDBJ whole genome shotgun (WGS) entry which is preliminary data.</text>
</comment>
<dbReference type="Pfam" id="PF00067">
    <property type="entry name" value="p450"/>
    <property type="match status" value="1"/>
</dbReference>
<comment type="cofactor">
    <cofactor evidence="1 8">
        <name>heme</name>
        <dbReference type="ChEBI" id="CHEBI:30413"/>
    </cofactor>
</comment>
<evidence type="ECO:0000256" key="5">
    <source>
        <dbReference type="ARBA" id="ARBA00023002"/>
    </source>
</evidence>
<evidence type="ECO:0000256" key="7">
    <source>
        <dbReference type="ARBA" id="ARBA00023033"/>
    </source>
</evidence>
<dbReference type="GO" id="GO:0005506">
    <property type="term" value="F:iron ion binding"/>
    <property type="evidence" value="ECO:0007669"/>
    <property type="project" value="InterPro"/>
</dbReference>
<dbReference type="InterPro" id="IPR036396">
    <property type="entry name" value="Cyt_P450_sf"/>
</dbReference>
<keyword evidence="4 8" id="KW-0479">Metal-binding</keyword>
<keyword evidence="6 8" id="KW-0408">Iron</keyword>
<dbReference type="CDD" id="cd11063">
    <property type="entry name" value="CYP52"/>
    <property type="match status" value="1"/>
</dbReference>
<dbReference type="InterPro" id="IPR001128">
    <property type="entry name" value="Cyt_P450"/>
</dbReference>
<dbReference type="PRINTS" id="PR01239">
    <property type="entry name" value="EP450IICYP52"/>
</dbReference>
<dbReference type="PRINTS" id="PR00464">
    <property type="entry name" value="EP450II"/>
</dbReference>
<evidence type="ECO:0000256" key="1">
    <source>
        <dbReference type="ARBA" id="ARBA00001971"/>
    </source>
</evidence>
<dbReference type="PANTHER" id="PTHR24287">
    <property type="entry name" value="P450, PUTATIVE (EUROFUNG)-RELATED"/>
    <property type="match status" value="1"/>
</dbReference>
<name>A0A4Z1PHN0_9PEZI</name>
<dbReference type="InterPro" id="IPR002974">
    <property type="entry name" value="Cyt_P450_E_CYP52_ascomycetes"/>
</dbReference>
<evidence type="ECO:0000256" key="8">
    <source>
        <dbReference type="PIRSR" id="PIRSR602402-1"/>
    </source>
</evidence>
<evidence type="ECO:0000313" key="11">
    <source>
        <dbReference type="Proteomes" id="UP000298493"/>
    </source>
</evidence>
<evidence type="ECO:0000256" key="9">
    <source>
        <dbReference type="RuleBase" id="RU000461"/>
    </source>
</evidence>
<dbReference type="InterPro" id="IPR047146">
    <property type="entry name" value="Cyt_P450_E_CYP52_fungi"/>
</dbReference>
<accession>A0A4Z1PHN0</accession>
<dbReference type="Gene3D" id="1.10.630.10">
    <property type="entry name" value="Cytochrome P450"/>
    <property type="match status" value="1"/>
</dbReference>
<keyword evidence="7 9" id="KW-0503">Monooxygenase</keyword>
<evidence type="ECO:0000256" key="2">
    <source>
        <dbReference type="ARBA" id="ARBA00010617"/>
    </source>
</evidence>
<comment type="similarity">
    <text evidence="2 9">Belongs to the cytochrome P450 family.</text>
</comment>
<dbReference type="PANTHER" id="PTHR24287:SF17">
    <property type="entry name" value="P450, PUTATIVE (EUROFUNG)-RELATED"/>
    <property type="match status" value="1"/>
</dbReference>
<dbReference type="InterPro" id="IPR017972">
    <property type="entry name" value="Cyt_P450_CS"/>
</dbReference>
<dbReference type="GO" id="GO:0020037">
    <property type="term" value="F:heme binding"/>
    <property type="evidence" value="ECO:0007669"/>
    <property type="project" value="InterPro"/>
</dbReference>
<sequence length="508" mass="58112">MAEYSSSTFKLLAIIALACVSALAYSQITLYLTRRKFKLEHGCKPLQKRYPLKDKILGLDNLFETIAASKQNRLLERALHNYRTIGNTFGSKVFTQKIFVTCEPQNVKTILSLRFKDFGISQREISLGPLLGRGIFTTDGQFWSHSRAMIRPNFARDQVADLQTFERHIQHLWKLIPRDGSTFDLQELFFRFTIDSATEFLFGQSTQTLNPAKVGGPDGAQFAQAFNDAQDACAMRFRLGGLRWIHRDSKGKEAIRICHEFVGHFVDEAVRYREHDVEKKGAVDKRYVFLHELARDTKDKTRLRDELLNVLLAGRDTTASLLSNLFFMLAKRPDIFRKLRNEVEETLGGELPTYEQIKSMKYLKYCLNESLRLHPVVPGNSRVALRDSVIPIGGGPEGKDPVFVPKGDLVIYTAYAMHRRKDFYGEDADEFRPERWETLRPGWEYLPFNGGPRICLGQQYALTEAGYVTIRLCQEFKELMSRDDRPWTEGLTLTVCSKNGVQVGLTPA</sequence>
<gene>
    <name evidence="10" type="ORF">E6O75_ATG04236</name>
</gene>
<dbReference type="InterPro" id="IPR002402">
    <property type="entry name" value="Cyt_P450_E_grp-II"/>
</dbReference>
<proteinExistence type="inferred from homology"/>
<keyword evidence="11" id="KW-1185">Reference proteome</keyword>
<feature type="binding site" description="axial binding residue" evidence="8">
    <location>
        <position position="455"/>
    </location>
    <ligand>
        <name>heme</name>
        <dbReference type="ChEBI" id="CHEBI:30413"/>
    </ligand>
    <ligandPart>
        <name>Fe</name>
        <dbReference type="ChEBI" id="CHEBI:18248"/>
    </ligandPart>
</feature>
<dbReference type="Proteomes" id="UP000298493">
    <property type="component" value="Unassembled WGS sequence"/>
</dbReference>
<dbReference type="EMBL" id="SNSC02000004">
    <property type="protein sequence ID" value="TID25031.1"/>
    <property type="molecule type" value="Genomic_DNA"/>
</dbReference>
<organism evidence="10 11">
    <name type="scientific">Venturia nashicola</name>
    <dbReference type="NCBI Taxonomy" id="86259"/>
    <lineage>
        <taxon>Eukaryota</taxon>
        <taxon>Fungi</taxon>
        <taxon>Dikarya</taxon>
        <taxon>Ascomycota</taxon>
        <taxon>Pezizomycotina</taxon>
        <taxon>Dothideomycetes</taxon>
        <taxon>Pleosporomycetidae</taxon>
        <taxon>Venturiales</taxon>
        <taxon>Venturiaceae</taxon>
        <taxon>Venturia</taxon>
    </lineage>
</organism>
<dbReference type="STRING" id="86259.A0A4Z1PHN0"/>
<protein>
    <submittedName>
        <fullName evidence="10">Cytochrome P450</fullName>
    </submittedName>
</protein>
<evidence type="ECO:0000256" key="6">
    <source>
        <dbReference type="ARBA" id="ARBA00023004"/>
    </source>
</evidence>
<dbReference type="SUPFAM" id="SSF48264">
    <property type="entry name" value="Cytochrome P450"/>
    <property type="match status" value="1"/>
</dbReference>
<evidence type="ECO:0000256" key="3">
    <source>
        <dbReference type="ARBA" id="ARBA00022617"/>
    </source>
</evidence>
<dbReference type="GO" id="GO:0016712">
    <property type="term" value="F:oxidoreductase activity, acting on paired donors, with incorporation or reduction of molecular oxygen, reduced flavin or flavoprotein as one donor, and incorporation of one atom of oxygen"/>
    <property type="evidence" value="ECO:0007669"/>
    <property type="project" value="InterPro"/>
</dbReference>
<evidence type="ECO:0000313" key="10">
    <source>
        <dbReference type="EMBL" id="TID25031.1"/>
    </source>
</evidence>
<keyword evidence="5 9" id="KW-0560">Oxidoreductase</keyword>
<dbReference type="PRINTS" id="PR00385">
    <property type="entry name" value="P450"/>
</dbReference>
<dbReference type="PROSITE" id="PS00086">
    <property type="entry name" value="CYTOCHROME_P450"/>
    <property type="match status" value="1"/>
</dbReference>
<evidence type="ECO:0000256" key="4">
    <source>
        <dbReference type="ARBA" id="ARBA00022723"/>
    </source>
</evidence>
<dbReference type="AlphaFoldDB" id="A0A4Z1PHN0"/>